<feature type="region of interest" description="Disordered" evidence="1">
    <location>
        <begin position="1"/>
        <end position="58"/>
    </location>
</feature>
<proteinExistence type="predicted"/>
<evidence type="ECO:0000313" key="3">
    <source>
        <dbReference type="Proteomes" id="UP001066276"/>
    </source>
</evidence>
<feature type="compositionally biased region" description="Basic residues" evidence="1">
    <location>
        <begin position="1"/>
        <end position="10"/>
    </location>
</feature>
<evidence type="ECO:0000313" key="2">
    <source>
        <dbReference type="EMBL" id="KAJ1161707.1"/>
    </source>
</evidence>
<evidence type="ECO:0000256" key="1">
    <source>
        <dbReference type="SAM" id="MobiDB-lite"/>
    </source>
</evidence>
<dbReference type="Proteomes" id="UP001066276">
    <property type="component" value="Chromosome 4_2"/>
</dbReference>
<accession>A0AAV7SCI5</accession>
<reference evidence="2" key="1">
    <citation type="journal article" date="2022" name="bioRxiv">
        <title>Sequencing and chromosome-scale assembly of the giantPleurodeles waltlgenome.</title>
        <authorList>
            <person name="Brown T."/>
            <person name="Elewa A."/>
            <person name="Iarovenko S."/>
            <person name="Subramanian E."/>
            <person name="Araus A.J."/>
            <person name="Petzold A."/>
            <person name="Susuki M."/>
            <person name="Suzuki K.-i.T."/>
            <person name="Hayashi T."/>
            <person name="Toyoda A."/>
            <person name="Oliveira C."/>
            <person name="Osipova E."/>
            <person name="Leigh N.D."/>
            <person name="Simon A."/>
            <person name="Yun M.H."/>
        </authorList>
    </citation>
    <scope>NUCLEOTIDE SEQUENCE</scope>
    <source>
        <strain evidence="2">20211129_DDA</strain>
        <tissue evidence="2">Liver</tissue>
    </source>
</reference>
<protein>
    <submittedName>
        <fullName evidence="2">Uncharacterized protein</fullName>
    </submittedName>
</protein>
<dbReference type="AlphaFoldDB" id="A0AAV7SCI5"/>
<gene>
    <name evidence="2" type="ORF">NDU88_002188</name>
</gene>
<organism evidence="2 3">
    <name type="scientific">Pleurodeles waltl</name>
    <name type="common">Iberian ribbed newt</name>
    <dbReference type="NCBI Taxonomy" id="8319"/>
    <lineage>
        <taxon>Eukaryota</taxon>
        <taxon>Metazoa</taxon>
        <taxon>Chordata</taxon>
        <taxon>Craniata</taxon>
        <taxon>Vertebrata</taxon>
        <taxon>Euteleostomi</taxon>
        <taxon>Amphibia</taxon>
        <taxon>Batrachia</taxon>
        <taxon>Caudata</taxon>
        <taxon>Salamandroidea</taxon>
        <taxon>Salamandridae</taxon>
        <taxon>Pleurodelinae</taxon>
        <taxon>Pleurodeles</taxon>
    </lineage>
</organism>
<keyword evidence="3" id="KW-1185">Reference proteome</keyword>
<dbReference type="EMBL" id="JANPWB010000008">
    <property type="protein sequence ID" value="KAJ1161707.1"/>
    <property type="molecule type" value="Genomic_DNA"/>
</dbReference>
<sequence>MATRGRSRKRREMDRERTAEVRRKVGGESRRQKTEVQKNRAAFTHHRHRGPPARATRPFSSTADSLWAIFIHLLPCRLELGTARRGDATLLLGSSLDAQDYRSAHRIVGPTPDRADNCPAATSQVVHGLSAFFDLRRSGDRPVNTIRGAFSRRGNPSTPKLLSSRCVCKRTFAEQQRGMAALDQPCCSHAARRTPPTNIPKLPASNFSSRLHGGPPDTGDATPQAAVNKGITELLPVRGPSDSGDAIPQAARKQMTHRVGRSQPKRHAYSFERAYRPLLLMTMDADA</sequence>
<comment type="caution">
    <text evidence="2">The sequence shown here is derived from an EMBL/GenBank/DDBJ whole genome shotgun (WGS) entry which is preliminary data.</text>
</comment>
<name>A0AAV7SCI5_PLEWA</name>
<feature type="compositionally biased region" description="Basic and acidic residues" evidence="1">
    <location>
        <begin position="11"/>
        <end position="38"/>
    </location>
</feature>